<feature type="compositionally biased region" description="Pro residues" evidence="1">
    <location>
        <begin position="377"/>
        <end position="386"/>
    </location>
</feature>
<feature type="compositionally biased region" description="Polar residues" evidence="1">
    <location>
        <begin position="777"/>
        <end position="787"/>
    </location>
</feature>
<feature type="region of interest" description="Disordered" evidence="1">
    <location>
        <begin position="365"/>
        <end position="389"/>
    </location>
</feature>
<feature type="region of interest" description="Disordered" evidence="1">
    <location>
        <begin position="216"/>
        <end position="247"/>
    </location>
</feature>
<reference evidence="3" key="2">
    <citation type="submission" date="2023-11" db="UniProtKB">
        <authorList>
            <consortium name="WormBaseParasite"/>
        </authorList>
    </citation>
    <scope>IDENTIFICATION</scope>
</reference>
<reference evidence="2" key="1">
    <citation type="submission" date="2022-06" db="EMBL/GenBank/DDBJ databases">
        <authorList>
            <person name="Berger JAMES D."/>
            <person name="Berger JAMES D."/>
        </authorList>
    </citation>
    <scope>NUCLEOTIDE SEQUENCE [LARGE SCALE GENOMIC DNA]</scope>
</reference>
<feature type="compositionally biased region" description="Polar residues" evidence="1">
    <location>
        <begin position="1003"/>
        <end position="1032"/>
    </location>
</feature>
<feature type="compositionally biased region" description="Low complexity" evidence="1">
    <location>
        <begin position="221"/>
        <end position="230"/>
    </location>
</feature>
<organism evidence="2 3">
    <name type="scientific">Trichobilharzia regenti</name>
    <name type="common">Nasal bird schistosome</name>
    <dbReference type="NCBI Taxonomy" id="157069"/>
    <lineage>
        <taxon>Eukaryota</taxon>
        <taxon>Metazoa</taxon>
        <taxon>Spiralia</taxon>
        <taxon>Lophotrochozoa</taxon>
        <taxon>Platyhelminthes</taxon>
        <taxon>Trematoda</taxon>
        <taxon>Digenea</taxon>
        <taxon>Strigeidida</taxon>
        <taxon>Schistosomatoidea</taxon>
        <taxon>Schistosomatidae</taxon>
        <taxon>Trichobilharzia</taxon>
    </lineage>
</organism>
<accession>A0AA85K467</accession>
<feature type="region of interest" description="Disordered" evidence="1">
    <location>
        <begin position="554"/>
        <end position="573"/>
    </location>
</feature>
<feature type="compositionally biased region" description="Basic and acidic residues" evidence="1">
    <location>
        <begin position="231"/>
        <end position="243"/>
    </location>
</feature>
<dbReference type="WBParaSite" id="TREG1_76470.1">
    <property type="protein sequence ID" value="TREG1_76470.1"/>
    <property type="gene ID" value="TREG1_76470"/>
</dbReference>
<evidence type="ECO:0000256" key="1">
    <source>
        <dbReference type="SAM" id="MobiDB-lite"/>
    </source>
</evidence>
<sequence length="1084" mass="121253">MPISQSILPIDNSQILIPCRERKLDQNGNISASEEQHKIESSGENSNFGSICMSTSGNTDHLITAVHNVQPFQTVQSSSFLINNESRAVELYEYIPSRYTGLSTSDVQLLQLNQICQSIPNSHGLVNSTETITIRPDTNQLSFNTNEQKNTNDFLKQNQLSSVSANTIGSVTKKSVTDPFCLNSDERSHQSSIVVNHHRRQHRHHYVQPIVTHSLNQTMNSLPPSSISSEKSQDDNNDNDRNSQLDNNHLTSHEAYSCRNHVDGFSSILTSAVSGERPPLPERQTVEAIYMKKSNTKMVQTGDLSVETGDVGGGSIGTCPATYRLESESFEHLKQESNSRAKLNECLGMKEYANEVADTGIPEKSTNAGVLPSEYTPSPPPHPHPTTTPRSTLVAQLRYSLLKQKLKLLRARDAYYLRRRIVSHLEKFLDQAITSDSCISLPNSIPEDWDTDTASVLSDLFDDNGGNFSKSGVGVHPTIPEFNPFKNNHSDNMIKSSERKSTSDKCVCCPDKRHSTQEENVQRKESKSALKKSCFNQDGCCQNDSTEGFKTCTQEGDNSGNRQAKSSSSPVIHQKFQCDRKPTTTTQFADLKKRAEHQLGEMIMKLKTNQSDSPSQSTTASCPCMHCENCRSILAGYITDGIKFTKSYDDDDGGYRQSSKYTPMRKLFVAEACAASGGISWFQPLNQSRLNNKNIERKSAKDNKRSNVIKCLYREIPCRFGVSSTMNQSIGSDDHQQQLGRKYTTATAAAAAANCLHTLHNHSCHNGGEGFCDTESNDSSTAKQKSSSEAEEVEEGDNNVKEKPETLKSSIITKMRCNQHQDTESFSSSITDGVVVDLHPGQKNSPISKRITYEIRDNIYGAESNIQTLFKKRMSAWISRCEERQKRLHLASAERRYQKAMDMERTQLFHPTLSDQYTRRPLSSHLSKVDPCHCGFESGVGGSRRGDRSTWRDISNCCVHCFRNSNNQTAQSNRSNNGDGGGWGGDDNRCLNPMSSRKDVRQASVNLPSHRSTLSYKTNSGRRSARSGNETRSYRNYVQNQVYIQESKLAQLRVNRLRMKIYGEKILRSVLQRRGPWSMTFKEV</sequence>
<evidence type="ECO:0008006" key="4">
    <source>
        <dbReference type="Google" id="ProtNLM"/>
    </source>
</evidence>
<name>A0AA85K467_TRIRE</name>
<keyword evidence="2" id="KW-1185">Reference proteome</keyword>
<feature type="region of interest" description="Disordered" evidence="1">
    <location>
        <begin position="968"/>
        <end position="1032"/>
    </location>
</feature>
<evidence type="ECO:0000313" key="2">
    <source>
        <dbReference type="Proteomes" id="UP000050795"/>
    </source>
</evidence>
<feature type="compositionally biased region" description="Polar residues" evidence="1">
    <location>
        <begin position="554"/>
        <end position="571"/>
    </location>
</feature>
<dbReference type="Proteomes" id="UP000050795">
    <property type="component" value="Unassembled WGS sequence"/>
</dbReference>
<proteinExistence type="predicted"/>
<protein>
    <recommendedName>
        <fullName evidence="4">ALMS motif domain-containing protein</fullName>
    </recommendedName>
</protein>
<dbReference type="AlphaFoldDB" id="A0AA85K467"/>
<evidence type="ECO:0000313" key="3">
    <source>
        <dbReference type="WBParaSite" id="TREG1_76470.1"/>
    </source>
</evidence>
<feature type="region of interest" description="Disordered" evidence="1">
    <location>
        <begin position="773"/>
        <end position="806"/>
    </location>
</feature>